<feature type="region of interest" description="Disordered" evidence="2">
    <location>
        <begin position="1"/>
        <end position="58"/>
    </location>
</feature>
<feature type="region of interest" description="Disordered" evidence="2">
    <location>
        <begin position="583"/>
        <end position="612"/>
    </location>
</feature>
<reference evidence="5" key="1">
    <citation type="submission" date="2020-05" db="EMBL/GenBank/DDBJ databases">
        <title>Phylogenomic resolution of chytrid fungi.</title>
        <authorList>
            <person name="Stajich J.E."/>
            <person name="Amses K."/>
            <person name="Simmons R."/>
            <person name="Seto K."/>
            <person name="Myers J."/>
            <person name="Bonds A."/>
            <person name="Quandt C.A."/>
            <person name="Barry K."/>
            <person name="Liu P."/>
            <person name="Grigoriev I."/>
            <person name="Longcore J.E."/>
            <person name="James T.Y."/>
        </authorList>
    </citation>
    <scope>NUCLEOTIDE SEQUENCE</scope>
    <source>
        <strain evidence="5">JEL0318</strain>
    </source>
</reference>
<feature type="compositionally biased region" description="Basic and acidic residues" evidence="2">
    <location>
        <begin position="230"/>
        <end position="243"/>
    </location>
</feature>
<dbReference type="GO" id="GO:0038203">
    <property type="term" value="P:TORC2 signaling"/>
    <property type="evidence" value="ECO:0007669"/>
    <property type="project" value="TreeGrafter"/>
</dbReference>
<dbReference type="Gene3D" id="3.10.20.90">
    <property type="entry name" value="Phosphatidylinositol 3-kinase Catalytic Subunit, Chain A, domain 1"/>
    <property type="match status" value="1"/>
</dbReference>
<proteinExistence type="inferred from homology"/>
<feature type="compositionally biased region" description="Polar residues" evidence="2">
    <location>
        <begin position="187"/>
        <end position="202"/>
    </location>
</feature>
<feature type="compositionally biased region" description="Polar residues" evidence="2">
    <location>
        <begin position="810"/>
        <end position="820"/>
    </location>
</feature>
<dbReference type="InterPro" id="IPR008828">
    <property type="entry name" value="Sin1/Avo1"/>
</dbReference>
<dbReference type="GO" id="GO:0005886">
    <property type="term" value="C:plasma membrane"/>
    <property type="evidence" value="ECO:0007669"/>
    <property type="project" value="TreeGrafter"/>
</dbReference>
<sequence length="820" mass="90389">MTSRRNELLPNRTLQSPRSPDRSRSAVSTTTANDQPPPRERSVARRVQQEASNVPIVPSIVTVEAAQARMAQALHFGTGGDLQMGGDRETRGRESSASRSREASQPVDITAPETHAAEATRETLVTKGPMGDADPVQTASNVVNGDEGERPEIQVTGAPHDSSDEQPDHARRMAQIEMLKKRLLEAQQRSQPDMEGEQTQPSEAEPSEPLEVATPKSASDNATDAPSSPDVDKLARSIHENGRSKPVSRSTSRRRRRASSASTSRSRRRMETGSIDEEAEDNRLEVESITDSLHDSMRQAIEEEDGETDEEDDHDARSHASHSSAESMHVDDHLDGDELMDGELTVGVSTEDGLNTDEPIADDAHQQEKAIPPIAEDVGQPQDTQTSATTKPDTKPADSERPIAKPSLGPPRLSDENLFAKKELPTLPPRDNTWKRKSGASLLDFSGSKSMKPISALSALIADKKGNDNPFAAEYSFFSGKGESDPMRLKIYVALEDEPTEPLLISVKRDATVEEVIGYALYEYLNEEREPPVPDDLKDVVMWNMRIVEDDGTVDDDFPALERTRKIQKFAFDQFAICLASPEQVKQNERSRPPKPVVSAPPIDTSGGGAQTSAPAPTVFLKVHLYSTLEVKQTTTIQMPTNIPLSEVFEQICRKRKYDSSKYIMKMPDTKTDVPFDKTLEQLKVMEFCILKRTTGGAGDIFLRPPDEQMAPSEQPQFSQPGGYSNMYRQYAVTHKQLMGRHERLLTIDGDYVHVMAAENKTFFDTMKTASHHISTITSCRPAKKSTSHVKLVVQGSKGEGGRTYDLEAASQQEAGKLST</sequence>
<accession>A0AAD5SI91</accession>
<evidence type="ECO:0000256" key="1">
    <source>
        <dbReference type="ARBA" id="ARBA00009407"/>
    </source>
</evidence>
<dbReference type="GO" id="GO:0005737">
    <property type="term" value="C:cytoplasm"/>
    <property type="evidence" value="ECO:0007669"/>
    <property type="project" value="TreeGrafter"/>
</dbReference>
<evidence type="ECO:0000313" key="5">
    <source>
        <dbReference type="EMBL" id="KAJ3054992.1"/>
    </source>
</evidence>
<feature type="compositionally biased region" description="Basic and acidic residues" evidence="2">
    <location>
        <begin position="161"/>
        <end position="171"/>
    </location>
</feature>
<feature type="domain" description="SIN1-type PH" evidence="4">
    <location>
        <begin position="726"/>
        <end position="817"/>
    </location>
</feature>
<dbReference type="Proteomes" id="UP001212841">
    <property type="component" value="Unassembled WGS sequence"/>
</dbReference>
<organism evidence="5 6">
    <name type="scientific">Rhizophlyctis rosea</name>
    <dbReference type="NCBI Taxonomy" id="64517"/>
    <lineage>
        <taxon>Eukaryota</taxon>
        <taxon>Fungi</taxon>
        <taxon>Fungi incertae sedis</taxon>
        <taxon>Chytridiomycota</taxon>
        <taxon>Chytridiomycota incertae sedis</taxon>
        <taxon>Chytridiomycetes</taxon>
        <taxon>Rhizophlyctidales</taxon>
        <taxon>Rhizophlyctidaceae</taxon>
        <taxon>Rhizophlyctis</taxon>
    </lineage>
</organism>
<feature type="compositionally biased region" description="Acidic residues" evidence="2">
    <location>
        <begin position="302"/>
        <end position="313"/>
    </location>
</feature>
<dbReference type="PANTHER" id="PTHR13335:SF1">
    <property type="entry name" value="TARGET OF RAPAMYCIN COMPLEX 2 SUBUNIT MAPKAP1"/>
    <property type="match status" value="1"/>
</dbReference>
<feature type="domain" description="CRIM" evidence="3">
    <location>
        <begin position="455"/>
        <end position="589"/>
    </location>
</feature>
<evidence type="ECO:0000256" key="2">
    <source>
        <dbReference type="SAM" id="MobiDB-lite"/>
    </source>
</evidence>
<dbReference type="GO" id="GO:0005546">
    <property type="term" value="F:phosphatidylinositol-4,5-bisphosphate binding"/>
    <property type="evidence" value="ECO:0007669"/>
    <property type="project" value="TreeGrafter"/>
</dbReference>
<dbReference type="EMBL" id="JADGJD010000101">
    <property type="protein sequence ID" value="KAJ3054992.1"/>
    <property type="molecule type" value="Genomic_DNA"/>
</dbReference>
<comment type="similarity">
    <text evidence="1">Belongs to the SIN1 family.</text>
</comment>
<feature type="compositionally biased region" description="Polar residues" evidence="2">
    <location>
        <begin position="25"/>
        <end position="34"/>
    </location>
</feature>
<protein>
    <submittedName>
        <fullName evidence="5">Uncharacterized protein</fullName>
    </submittedName>
</protein>
<feature type="region of interest" description="Disordered" evidence="2">
    <location>
        <begin position="801"/>
        <end position="820"/>
    </location>
</feature>
<feature type="compositionally biased region" description="Polar residues" evidence="2">
    <location>
        <begin position="216"/>
        <end position="226"/>
    </location>
</feature>
<dbReference type="InterPro" id="IPR011993">
    <property type="entry name" value="PH-like_dom_sf"/>
</dbReference>
<dbReference type="PANTHER" id="PTHR13335">
    <property type="entry name" value="TARGET OF RAPAMYCIN COMPLEX 2 SUBUNIT MAPKAP1"/>
    <property type="match status" value="1"/>
</dbReference>
<keyword evidence="6" id="KW-1185">Reference proteome</keyword>
<dbReference type="GO" id="GO:0031932">
    <property type="term" value="C:TORC2 complex"/>
    <property type="evidence" value="ECO:0007669"/>
    <property type="project" value="InterPro"/>
</dbReference>
<dbReference type="Pfam" id="PF16978">
    <property type="entry name" value="CRIM"/>
    <property type="match status" value="1"/>
</dbReference>
<feature type="compositionally biased region" description="Basic and acidic residues" evidence="2">
    <location>
        <begin position="392"/>
        <end position="403"/>
    </location>
</feature>
<evidence type="ECO:0000313" key="6">
    <source>
        <dbReference type="Proteomes" id="UP001212841"/>
    </source>
</evidence>
<dbReference type="Gene3D" id="2.30.29.30">
    <property type="entry name" value="Pleckstrin-homology domain (PH domain)/Phosphotyrosine-binding domain (PTB)"/>
    <property type="match status" value="1"/>
</dbReference>
<gene>
    <name evidence="5" type="ORF">HK097_000138</name>
</gene>
<feature type="compositionally biased region" description="Basic and acidic residues" evidence="2">
    <location>
        <begin position="413"/>
        <end position="424"/>
    </location>
</feature>
<evidence type="ECO:0000259" key="3">
    <source>
        <dbReference type="Pfam" id="PF16978"/>
    </source>
</evidence>
<feature type="region of interest" description="Disordered" evidence="2">
    <location>
        <begin position="76"/>
        <end position="435"/>
    </location>
</feature>
<feature type="compositionally biased region" description="Polar residues" evidence="2">
    <location>
        <begin position="381"/>
        <end position="391"/>
    </location>
</feature>
<dbReference type="InterPro" id="IPR031567">
    <property type="entry name" value="CRIM_dom"/>
</dbReference>
<evidence type="ECO:0000259" key="4">
    <source>
        <dbReference type="Pfam" id="PF16979"/>
    </source>
</evidence>
<comment type="caution">
    <text evidence="5">The sequence shown here is derived from an EMBL/GenBank/DDBJ whole genome shotgun (WGS) entry which is preliminary data.</text>
</comment>
<dbReference type="AlphaFoldDB" id="A0AAD5SI91"/>
<name>A0AAD5SI91_9FUNG</name>
<dbReference type="InterPro" id="IPR031313">
    <property type="entry name" value="Sin1_PH_dom"/>
</dbReference>
<dbReference type="Pfam" id="PF16979">
    <property type="entry name" value="SIN1_PH"/>
    <property type="match status" value="1"/>
</dbReference>
<feature type="compositionally biased region" description="Basic and acidic residues" evidence="2">
    <location>
        <begin position="86"/>
        <end position="102"/>
    </location>
</feature>
<feature type="compositionally biased region" description="Basic and acidic residues" evidence="2">
    <location>
        <begin position="281"/>
        <end position="301"/>
    </location>
</feature>